<dbReference type="AlphaFoldDB" id="A0A0D8XHP9"/>
<evidence type="ECO:0000313" key="7">
    <source>
        <dbReference type="Proteomes" id="UP000053766"/>
    </source>
</evidence>
<dbReference type="EMBL" id="KN716495">
    <property type="protein sequence ID" value="KJH44153.1"/>
    <property type="molecule type" value="Genomic_DNA"/>
</dbReference>
<proteinExistence type="predicted"/>
<dbReference type="Proteomes" id="UP000053766">
    <property type="component" value="Unassembled WGS sequence"/>
</dbReference>
<evidence type="ECO:0000256" key="2">
    <source>
        <dbReference type="ARBA" id="ARBA00022490"/>
    </source>
</evidence>
<keyword evidence="3 4" id="KW-0175">Coiled coil</keyword>
<dbReference type="PANTHER" id="PTHR19354:SF2">
    <property type="entry name" value="LEUCINE-RICH REPEAT-CONTAINING PROTEIN DDB_G0290503"/>
    <property type="match status" value="1"/>
</dbReference>
<feature type="compositionally biased region" description="Basic and acidic residues" evidence="5">
    <location>
        <begin position="294"/>
        <end position="304"/>
    </location>
</feature>
<evidence type="ECO:0000256" key="3">
    <source>
        <dbReference type="ARBA" id="ARBA00023054"/>
    </source>
</evidence>
<name>A0A0D8XHP9_DICVI</name>
<dbReference type="STRING" id="29172.A0A0D8XHP9"/>
<comment type="subcellular location">
    <subcellularLocation>
        <location evidence="1">Cytoplasm</location>
    </subcellularLocation>
</comment>
<evidence type="ECO:0000313" key="6">
    <source>
        <dbReference type="EMBL" id="KJH44153.1"/>
    </source>
</evidence>
<dbReference type="PANTHER" id="PTHR19354">
    <property type="entry name" value="ZIPPER PUTATIVE TUMOR SUPPRESSOR 2 HOMOLOG-LIKE PROTEIN-RELATED"/>
    <property type="match status" value="1"/>
</dbReference>
<dbReference type="GO" id="GO:0005737">
    <property type="term" value="C:cytoplasm"/>
    <property type="evidence" value="ECO:0007669"/>
    <property type="project" value="UniProtKB-SubCell"/>
</dbReference>
<feature type="coiled-coil region" evidence="4">
    <location>
        <begin position="129"/>
        <end position="178"/>
    </location>
</feature>
<organism evidence="6 7">
    <name type="scientific">Dictyocaulus viviparus</name>
    <name type="common">Bovine lungworm</name>
    <dbReference type="NCBI Taxonomy" id="29172"/>
    <lineage>
        <taxon>Eukaryota</taxon>
        <taxon>Metazoa</taxon>
        <taxon>Ecdysozoa</taxon>
        <taxon>Nematoda</taxon>
        <taxon>Chromadorea</taxon>
        <taxon>Rhabditida</taxon>
        <taxon>Rhabditina</taxon>
        <taxon>Rhabditomorpha</taxon>
        <taxon>Strongyloidea</taxon>
        <taxon>Metastrongylidae</taxon>
        <taxon>Dictyocaulus</taxon>
    </lineage>
</organism>
<evidence type="ECO:0000256" key="5">
    <source>
        <dbReference type="SAM" id="MobiDB-lite"/>
    </source>
</evidence>
<feature type="region of interest" description="Disordered" evidence="5">
    <location>
        <begin position="294"/>
        <end position="318"/>
    </location>
</feature>
<reference evidence="7" key="2">
    <citation type="journal article" date="2016" name="Sci. Rep.">
        <title>Dictyocaulus viviparus genome, variome and transcriptome elucidate lungworm biology and support future intervention.</title>
        <authorList>
            <person name="McNulty S.N."/>
            <person name="Strube C."/>
            <person name="Rosa B.A."/>
            <person name="Martin J.C."/>
            <person name="Tyagi R."/>
            <person name="Choi Y.J."/>
            <person name="Wang Q."/>
            <person name="Hallsworth Pepin K."/>
            <person name="Zhang X."/>
            <person name="Ozersky P."/>
            <person name="Wilson R.K."/>
            <person name="Sternberg P.W."/>
            <person name="Gasser R.B."/>
            <person name="Mitreva M."/>
        </authorList>
    </citation>
    <scope>NUCLEOTIDE SEQUENCE [LARGE SCALE GENOMIC DNA]</scope>
    <source>
        <strain evidence="7">HannoverDv2000</strain>
    </source>
</reference>
<evidence type="ECO:0000256" key="4">
    <source>
        <dbReference type="SAM" id="Coils"/>
    </source>
</evidence>
<keyword evidence="7" id="KW-1185">Reference proteome</keyword>
<protein>
    <submittedName>
        <fullName evidence="6">Uncharacterized protein</fullName>
    </submittedName>
</protein>
<evidence type="ECO:0000256" key="1">
    <source>
        <dbReference type="ARBA" id="ARBA00004496"/>
    </source>
</evidence>
<dbReference type="InterPro" id="IPR045329">
    <property type="entry name" value="LZTS"/>
</dbReference>
<gene>
    <name evidence="6" type="ORF">DICVIV_09829</name>
</gene>
<accession>A0A0D8XHP9</accession>
<keyword evidence="2" id="KW-0963">Cytoplasm</keyword>
<sequence length="318" mass="36219">MKPSNDGIIKPVAFRVITGQKENPSSLPQTANHSVERFTSQKQHENEYDTVPDCNQKEKLREFGSSISDYGSYQNNRQPCKTTSTTGTNGNCIFGGQMHSPLSTIKKTYQSSGRVSAFHVTPSPSDSGIVDYETLIRDKENELRVVRNTMEQNEEIIVKVYQEKERAWKEELEHLRLRLSASEKGENALRAQLAGCQQQTDMMSRTIDGLRNEKTGLLRKVQCFQLESELMQIKMEMKNLQKCEECRQLCALSSPPKQSQNSDISLRNEVASLRDEVDALKKALNVQMQMFSDEKKNWERENRSDGGNQMSVGNDRLI</sequence>
<dbReference type="OrthoDB" id="10030037at2759"/>
<reference evidence="6 7" key="1">
    <citation type="submission" date="2013-11" db="EMBL/GenBank/DDBJ databases">
        <title>Draft genome of the bovine lungworm Dictyocaulus viviparus.</title>
        <authorList>
            <person name="Mitreva M."/>
        </authorList>
    </citation>
    <scope>NUCLEOTIDE SEQUENCE [LARGE SCALE GENOMIC DNA]</scope>
    <source>
        <strain evidence="6 7">HannoverDv2000</strain>
    </source>
</reference>